<feature type="transmembrane region" description="Helical" evidence="1">
    <location>
        <begin position="343"/>
        <end position="362"/>
    </location>
</feature>
<reference evidence="3" key="1">
    <citation type="submission" date="2025-08" db="UniProtKB">
        <authorList>
            <consortium name="RefSeq"/>
        </authorList>
    </citation>
    <scope>IDENTIFICATION</scope>
    <source>
        <tissue evidence="3">Gonads</tissue>
    </source>
</reference>
<gene>
    <name evidence="3" type="primary">LOC112041363</name>
</gene>
<evidence type="ECO:0000313" key="3">
    <source>
        <dbReference type="RefSeq" id="XP_023930220.1"/>
    </source>
</evidence>
<dbReference type="InParanoid" id="A0A2R2MJ35"/>
<evidence type="ECO:0000313" key="2">
    <source>
        <dbReference type="Proteomes" id="UP000085678"/>
    </source>
</evidence>
<sequence>MPKVVHKTVRIVVNHAGAEGQGDSPAVTYHQGQQITYTDASGRTINLQAGSTKTFVNRKTQPRTTHVKSNQVVPSVEMPTPRIKNDQVAVSIPEMDNISTSDRIPIIHQDQAAVRQDVGAGNISASDRLKNHCFVSDTQRLSYRANQDQANLGHKLITSQTEKPLNPCIATSLEVFMHCVFLANLVFTIADIAVDPNFLHFKIPALIIGILENIVLLVIYFYLKLRYYKNKNTGRTEASEEDKHRNKRIQYITNLCYEFLLYPIIIFTVFGLAVGKDYQFGNAWQITGMILLFIDLVDLSIVYVSRMYMVRRLVKDMELILNVHGFKVSERTGFCGGILTRTYICIVGNSFLFAVMLLLLGFQIHADNYVSEDYSLSFRSAFMILCTVLIPFLSLVNFILVNYYWILECLLLISKYAARDFGDAVEVYREKYGEAFADTLEHIILNTEANESRIRDIQQVAPMQKFLYGTQEWWIIFLVILFNILAMLIPAFYQSDPHSGHGSTFAIAAYIVVLIASNIQTVATLVLLLLIGFAFVFTMLYEICQACCCRQTS</sequence>
<dbReference type="OrthoDB" id="6327297at2759"/>
<organism evidence="2 3">
    <name type="scientific">Lingula anatina</name>
    <name type="common">Brachiopod</name>
    <name type="synonym">Lingula unguis</name>
    <dbReference type="NCBI Taxonomy" id="7574"/>
    <lineage>
        <taxon>Eukaryota</taxon>
        <taxon>Metazoa</taxon>
        <taxon>Spiralia</taxon>
        <taxon>Lophotrochozoa</taxon>
        <taxon>Brachiopoda</taxon>
        <taxon>Linguliformea</taxon>
        <taxon>Lingulata</taxon>
        <taxon>Lingulida</taxon>
        <taxon>Linguloidea</taxon>
        <taxon>Lingulidae</taxon>
        <taxon>Lingula</taxon>
    </lineage>
</organism>
<protein>
    <submittedName>
        <fullName evidence="3">Uncharacterized protein LOC112041363</fullName>
    </submittedName>
</protein>
<dbReference type="Proteomes" id="UP000085678">
    <property type="component" value="Unplaced"/>
</dbReference>
<dbReference type="AlphaFoldDB" id="A0A2R2MJ35"/>
<keyword evidence="1" id="KW-1133">Transmembrane helix</keyword>
<accession>A0A2R2MJ35</accession>
<keyword evidence="2" id="KW-1185">Reference proteome</keyword>
<feature type="transmembrane region" description="Helical" evidence="1">
    <location>
        <begin position="255"/>
        <end position="274"/>
    </location>
</feature>
<feature type="transmembrane region" description="Helical" evidence="1">
    <location>
        <begin position="382"/>
        <end position="405"/>
    </location>
</feature>
<feature type="transmembrane region" description="Helical" evidence="1">
    <location>
        <begin position="473"/>
        <end position="493"/>
    </location>
</feature>
<proteinExistence type="predicted"/>
<dbReference type="RefSeq" id="XP_023930220.1">
    <property type="nucleotide sequence ID" value="XM_024074452.1"/>
</dbReference>
<feature type="transmembrane region" description="Helical" evidence="1">
    <location>
        <begin position="175"/>
        <end position="194"/>
    </location>
</feature>
<feature type="transmembrane region" description="Helical" evidence="1">
    <location>
        <begin position="200"/>
        <end position="223"/>
    </location>
</feature>
<evidence type="ECO:0000256" key="1">
    <source>
        <dbReference type="SAM" id="Phobius"/>
    </source>
</evidence>
<dbReference type="KEGG" id="lak:112041363"/>
<dbReference type="GeneID" id="112041363"/>
<name>A0A2R2MJ35_LINAN</name>
<feature type="transmembrane region" description="Helical" evidence="1">
    <location>
        <begin position="523"/>
        <end position="541"/>
    </location>
</feature>
<keyword evidence="1" id="KW-0812">Transmembrane</keyword>
<keyword evidence="1" id="KW-0472">Membrane</keyword>
<feature type="transmembrane region" description="Helical" evidence="1">
    <location>
        <begin position="286"/>
        <end position="305"/>
    </location>
</feature>